<dbReference type="AlphaFoldDB" id="A4S850"/>
<dbReference type="GeneID" id="5005602"/>
<keyword evidence="2" id="KW-0067">ATP-binding</keyword>
<keyword evidence="4" id="KW-1185">Reference proteome</keyword>
<dbReference type="OMA" id="HCSEEIR"/>
<evidence type="ECO:0000313" key="4">
    <source>
        <dbReference type="Proteomes" id="UP000001568"/>
    </source>
</evidence>
<dbReference type="GO" id="GO:0004140">
    <property type="term" value="F:dephospho-CoA kinase activity"/>
    <property type="evidence" value="ECO:0007669"/>
    <property type="project" value="InterPro"/>
</dbReference>
<evidence type="ECO:0008006" key="5">
    <source>
        <dbReference type="Google" id="ProtNLM"/>
    </source>
</evidence>
<organism evidence="3 4">
    <name type="scientific">Ostreococcus lucimarinus (strain CCE9901)</name>
    <dbReference type="NCBI Taxonomy" id="436017"/>
    <lineage>
        <taxon>Eukaryota</taxon>
        <taxon>Viridiplantae</taxon>
        <taxon>Chlorophyta</taxon>
        <taxon>Mamiellophyceae</taxon>
        <taxon>Mamiellales</taxon>
        <taxon>Bathycoccaceae</taxon>
        <taxon>Ostreococcus</taxon>
    </lineage>
</organism>
<dbReference type="PROSITE" id="PS51219">
    <property type="entry name" value="DPCK"/>
    <property type="match status" value="1"/>
</dbReference>
<evidence type="ECO:0000256" key="1">
    <source>
        <dbReference type="ARBA" id="ARBA00022741"/>
    </source>
</evidence>
<protein>
    <recommendedName>
        <fullName evidence="5">Dephospho-CoA kinase</fullName>
    </recommendedName>
</protein>
<keyword evidence="1" id="KW-0547">Nucleotide-binding</keyword>
<dbReference type="GO" id="GO:0005524">
    <property type="term" value="F:ATP binding"/>
    <property type="evidence" value="ECO:0007669"/>
    <property type="project" value="UniProtKB-KW"/>
</dbReference>
<dbReference type="NCBIfam" id="TIGR00152">
    <property type="entry name" value="dephospho-CoA kinase"/>
    <property type="match status" value="1"/>
</dbReference>
<dbReference type="KEGG" id="olu:OSTLU_40654"/>
<accession>A4S850</accession>
<proteinExistence type="inferred from homology"/>
<dbReference type="Gramene" id="ABO99995">
    <property type="protein sequence ID" value="ABO99995"/>
    <property type="gene ID" value="OSTLU_40654"/>
</dbReference>
<dbReference type="STRING" id="436017.A4S850"/>
<dbReference type="HOGENOM" id="CLU_057180_3_0_1"/>
<dbReference type="RefSeq" id="XP_001421702.1">
    <property type="nucleotide sequence ID" value="XM_001421665.1"/>
</dbReference>
<dbReference type="Pfam" id="PF01121">
    <property type="entry name" value="CoaE"/>
    <property type="match status" value="1"/>
</dbReference>
<name>A4S850_OSTLU</name>
<dbReference type="eggNOG" id="KOG3220">
    <property type="taxonomic scope" value="Eukaryota"/>
</dbReference>
<dbReference type="EMBL" id="CP000595">
    <property type="protein sequence ID" value="ABO99995.1"/>
    <property type="molecule type" value="Genomic_DNA"/>
</dbReference>
<reference evidence="3 4" key="1">
    <citation type="journal article" date="2007" name="Proc. Natl. Acad. Sci. U.S.A.">
        <title>The tiny eukaryote Ostreococcus provides genomic insights into the paradox of plankton speciation.</title>
        <authorList>
            <person name="Palenik B."/>
            <person name="Grimwood J."/>
            <person name="Aerts A."/>
            <person name="Rouze P."/>
            <person name="Salamov A."/>
            <person name="Putnam N."/>
            <person name="Dupont C."/>
            <person name="Jorgensen R."/>
            <person name="Derelle E."/>
            <person name="Rombauts S."/>
            <person name="Zhou K."/>
            <person name="Otillar R."/>
            <person name="Merchant S.S."/>
            <person name="Podell S."/>
            <person name="Gaasterland T."/>
            <person name="Napoli C."/>
            <person name="Gendler K."/>
            <person name="Manuell A."/>
            <person name="Tai V."/>
            <person name="Vallon O."/>
            <person name="Piganeau G."/>
            <person name="Jancek S."/>
            <person name="Heijde M."/>
            <person name="Jabbari K."/>
            <person name="Bowler C."/>
            <person name="Lohr M."/>
            <person name="Robbens S."/>
            <person name="Werner G."/>
            <person name="Dubchak I."/>
            <person name="Pazour G.J."/>
            <person name="Ren Q."/>
            <person name="Paulsen I."/>
            <person name="Delwiche C."/>
            <person name="Schmutz J."/>
            <person name="Rokhsar D."/>
            <person name="Van de Peer Y."/>
            <person name="Moreau H."/>
            <person name="Grigoriev I.V."/>
        </authorList>
    </citation>
    <scope>NUCLEOTIDE SEQUENCE [LARGE SCALE GENOMIC DNA]</scope>
    <source>
        <strain evidence="3 4">CCE9901</strain>
    </source>
</reference>
<dbReference type="GO" id="GO:0015937">
    <property type="term" value="P:coenzyme A biosynthetic process"/>
    <property type="evidence" value="ECO:0007669"/>
    <property type="project" value="InterPro"/>
</dbReference>
<dbReference type="CDD" id="cd02022">
    <property type="entry name" value="DPCK"/>
    <property type="match status" value="1"/>
</dbReference>
<dbReference type="HAMAP" id="MF_00376">
    <property type="entry name" value="Dephospho_CoA_kinase"/>
    <property type="match status" value="1"/>
</dbReference>
<dbReference type="PANTHER" id="PTHR10695:SF46">
    <property type="entry name" value="BIFUNCTIONAL COENZYME A SYNTHASE-RELATED"/>
    <property type="match status" value="1"/>
</dbReference>
<dbReference type="InterPro" id="IPR027417">
    <property type="entry name" value="P-loop_NTPase"/>
</dbReference>
<dbReference type="PANTHER" id="PTHR10695">
    <property type="entry name" value="DEPHOSPHO-COA KINASE-RELATED"/>
    <property type="match status" value="1"/>
</dbReference>
<gene>
    <name evidence="3" type="ORF">OSTLU_40654</name>
</gene>
<dbReference type="InterPro" id="IPR001977">
    <property type="entry name" value="Depp_CoAkinase"/>
</dbReference>
<dbReference type="Proteomes" id="UP000001568">
    <property type="component" value="Chromosome 15"/>
</dbReference>
<evidence type="ECO:0000313" key="3">
    <source>
        <dbReference type="EMBL" id="ABO99995.1"/>
    </source>
</evidence>
<dbReference type="OrthoDB" id="247245at2759"/>
<dbReference type="Gene3D" id="3.40.50.300">
    <property type="entry name" value="P-loop containing nucleotide triphosphate hydrolases"/>
    <property type="match status" value="1"/>
</dbReference>
<sequence>MSRSTTRLGLTGSIGMGKSTVAAMFRDLGVAVMDADAVVYDLYAPDGAAVAVVAEMFGDGVLDAATGAIDRAKLGAIVIGDDAKMRALESAVHPLVERAREAFVEAHANDDVVVFDIPLLYEKEYEASVDAVCVVSTGDEATQRARVLKRDGMTEEKFNGIAARQIPDAEKRAKADYVIDTSCSLAQTRARVEEILSLVKS</sequence>
<evidence type="ECO:0000256" key="2">
    <source>
        <dbReference type="ARBA" id="ARBA00022840"/>
    </source>
</evidence>
<dbReference type="SUPFAM" id="SSF52540">
    <property type="entry name" value="P-loop containing nucleoside triphosphate hydrolases"/>
    <property type="match status" value="1"/>
</dbReference>